<keyword evidence="3" id="KW-1185">Reference proteome</keyword>
<evidence type="ECO:0000313" key="3">
    <source>
        <dbReference type="Proteomes" id="UP000237271"/>
    </source>
</evidence>
<evidence type="ECO:0000256" key="1">
    <source>
        <dbReference type="SAM" id="Phobius"/>
    </source>
</evidence>
<proteinExistence type="predicted"/>
<name>A0A2P4YPE9_9STRA</name>
<dbReference type="OrthoDB" id="10250354at2759"/>
<feature type="transmembrane region" description="Helical" evidence="1">
    <location>
        <begin position="12"/>
        <end position="34"/>
    </location>
</feature>
<evidence type="ECO:0000313" key="2">
    <source>
        <dbReference type="EMBL" id="POM79685.1"/>
    </source>
</evidence>
<dbReference type="EMBL" id="NCKW01001146">
    <property type="protein sequence ID" value="POM79685.1"/>
    <property type="molecule type" value="Genomic_DNA"/>
</dbReference>
<keyword evidence="1" id="KW-0472">Membrane</keyword>
<keyword evidence="1" id="KW-1133">Transmembrane helix</keyword>
<dbReference type="AlphaFoldDB" id="A0A2P4YPE9"/>
<protein>
    <submittedName>
        <fullName evidence="2">Uncharacterized protein</fullName>
    </submittedName>
</protein>
<accession>A0A2P4YPE9</accession>
<gene>
    <name evidence="2" type="ORF">PHPALM_2582</name>
</gene>
<organism evidence="2 3">
    <name type="scientific">Phytophthora palmivora</name>
    <dbReference type="NCBI Taxonomy" id="4796"/>
    <lineage>
        <taxon>Eukaryota</taxon>
        <taxon>Sar</taxon>
        <taxon>Stramenopiles</taxon>
        <taxon>Oomycota</taxon>
        <taxon>Peronosporomycetes</taxon>
        <taxon>Peronosporales</taxon>
        <taxon>Peronosporaceae</taxon>
        <taxon>Phytophthora</taxon>
    </lineage>
</organism>
<dbReference type="Proteomes" id="UP000237271">
    <property type="component" value="Unassembled WGS sequence"/>
</dbReference>
<reference evidence="2 3" key="1">
    <citation type="journal article" date="2017" name="Genome Biol. Evol.">
        <title>Phytophthora megakarya and P. palmivora, closely related causal agents of cacao black pod rot, underwent increases in genome sizes and gene numbers by different mechanisms.</title>
        <authorList>
            <person name="Ali S.S."/>
            <person name="Shao J."/>
            <person name="Lary D.J."/>
            <person name="Kronmiller B."/>
            <person name="Shen D."/>
            <person name="Strem M.D."/>
            <person name="Amoako-Attah I."/>
            <person name="Akrofi A.Y."/>
            <person name="Begoude B.A."/>
            <person name="Ten Hoopen G.M."/>
            <person name="Coulibaly K."/>
            <person name="Kebe B.I."/>
            <person name="Melnick R.L."/>
            <person name="Guiltinan M.J."/>
            <person name="Tyler B.M."/>
            <person name="Meinhardt L.W."/>
            <person name="Bailey B.A."/>
        </authorList>
    </citation>
    <scope>NUCLEOTIDE SEQUENCE [LARGE SCALE GENOMIC DNA]</scope>
    <source>
        <strain evidence="3">sbr112.9</strain>
    </source>
</reference>
<feature type="non-terminal residue" evidence="2">
    <location>
        <position position="58"/>
    </location>
</feature>
<keyword evidence="1" id="KW-0812">Transmembrane</keyword>
<sequence>MADELLSEADGAFYAFAGVMLALYEVPAMLFTLYRGLRAAQQGGASGTALKPAITDVA</sequence>
<comment type="caution">
    <text evidence="2">The sequence shown here is derived from an EMBL/GenBank/DDBJ whole genome shotgun (WGS) entry which is preliminary data.</text>
</comment>